<dbReference type="SUPFAM" id="SSF56235">
    <property type="entry name" value="N-terminal nucleophile aminohydrolases (Ntn hydrolases)"/>
    <property type="match status" value="1"/>
</dbReference>
<dbReference type="InterPro" id="IPR001353">
    <property type="entry name" value="Proteasome_sua/b"/>
</dbReference>
<feature type="propeptide" id="PRO_5041028735" description="Removed in mature form; by autocatalysis" evidence="9">
    <location>
        <begin position="1"/>
        <end position="19"/>
    </location>
</feature>
<dbReference type="InterPro" id="IPR023333">
    <property type="entry name" value="Proteasome_suB-type"/>
</dbReference>
<dbReference type="HAMAP" id="MF_02113_A">
    <property type="entry name" value="Proteasome_B_A"/>
    <property type="match status" value="1"/>
</dbReference>
<dbReference type="GO" id="GO:0005737">
    <property type="term" value="C:cytoplasm"/>
    <property type="evidence" value="ECO:0007669"/>
    <property type="project" value="UniProtKB-SubCell"/>
</dbReference>
<dbReference type="GO" id="GO:0004298">
    <property type="term" value="F:threonine-type endopeptidase activity"/>
    <property type="evidence" value="ECO:0007669"/>
    <property type="project" value="UniProtKB-UniRule"/>
</dbReference>
<proteinExistence type="inferred from homology"/>
<evidence type="ECO:0000256" key="5">
    <source>
        <dbReference type="ARBA" id="ARBA00022801"/>
    </source>
</evidence>
<name>A0A9Y1FQB0_9ARCH</name>
<dbReference type="Pfam" id="PF00227">
    <property type="entry name" value="Proteasome"/>
    <property type="match status" value="1"/>
</dbReference>
<dbReference type="PROSITE" id="PS00854">
    <property type="entry name" value="PROTEASOME_BETA_1"/>
    <property type="match status" value="1"/>
</dbReference>
<keyword evidence="6 9" id="KW-0068">Autocatalytic cleavage</keyword>
<keyword evidence="7 9" id="KW-0647">Proteasome</keyword>
<dbReference type="InterPro" id="IPR019983">
    <property type="entry name" value="Pept_T1A_Psome_bsu_arc"/>
</dbReference>
<keyword evidence="5 9" id="KW-0378">Hydrolase</keyword>
<comment type="subcellular location">
    <subcellularLocation>
        <location evidence="9">Cytoplasm</location>
    </subcellularLocation>
</comment>
<dbReference type="PRINTS" id="PR00141">
    <property type="entry name" value="PROTEASOME"/>
</dbReference>
<dbReference type="EC" id="3.4.25.1" evidence="9"/>
<keyword evidence="8 9" id="KW-0865">Zymogen</keyword>
<sequence>MNMMNNYGQQNPFENPMKGTTTVALRFKDGVVVATDRRASAGTFVASKRAKKLHQLNDYTVATIAGLVADAQYLVNLTKANLNLYELNRGYPPTTKMAGNLLASVLYEQFRSYMPFYVAMLVCGLDKYGPHVYNLDASGAIIDEDYASTGSGSLFTYGVLEAFWKEDLTEKEAIKLGLRALSTSISRDTATGNGMDALVVNKDGIRWLTEEEIKKILEEL</sequence>
<evidence type="ECO:0000256" key="8">
    <source>
        <dbReference type="ARBA" id="ARBA00023145"/>
    </source>
</evidence>
<feature type="active site" description="Nucleophile" evidence="9 10">
    <location>
        <position position="20"/>
    </location>
</feature>
<dbReference type="PANTHER" id="PTHR32194:SF0">
    <property type="entry name" value="ATP-DEPENDENT PROTEASE SUBUNIT HSLV"/>
    <property type="match status" value="1"/>
</dbReference>
<dbReference type="AlphaFoldDB" id="A0A9Y1FQB0"/>
<evidence type="ECO:0000313" key="11">
    <source>
        <dbReference type="EMBL" id="UJG44846.1"/>
    </source>
</evidence>
<comment type="function">
    <text evidence="9">Component of the proteasome core, a large protease complex with broad specificity involved in protein degradation.</text>
</comment>
<evidence type="ECO:0000256" key="6">
    <source>
        <dbReference type="ARBA" id="ARBA00022813"/>
    </source>
</evidence>
<dbReference type="GO" id="GO:0010498">
    <property type="term" value="P:proteasomal protein catabolic process"/>
    <property type="evidence" value="ECO:0007669"/>
    <property type="project" value="UniProtKB-UniRule"/>
</dbReference>
<evidence type="ECO:0000256" key="1">
    <source>
        <dbReference type="ARBA" id="ARBA00001198"/>
    </source>
</evidence>
<evidence type="ECO:0000256" key="9">
    <source>
        <dbReference type="HAMAP-Rule" id="MF_02113"/>
    </source>
</evidence>
<comment type="activity regulation">
    <text evidence="9">The formation of the proteasomal ATPase PAN-20S proteasome complex, via the docking of the C-termini of PAN into the intersubunit pockets in the alpha-rings, triggers opening of the gate for substrate entry. Interconversion between the open-gate and close-gate conformations leads to a dynamic regulation of the 20S proteasome proteolysis activity.</text>
</comment>
<evidence type="ECO:0000256" key="10">
    <source>
        <dbReference type="PIRSR" id="PIRSR600243-1"/>
    </source>
</evidence>
<evidence type="ECO:0000256" key="2">
    <source>
        <dbReference type="ARBA" id="ARBA00022490"/>
    </source>
</evidence>
<gene>
    <name evidence="9" type="primary">psmB</name>
    <name evidence="11" type="ORF">K9W46_06585</name>
</gene>
<dbReference type="Proteomes" id="UP001200513">
    <property type="component" value="Chromosome"/>
</dbReference>
<dbReference type="PANTHER" id="PTHR32194">
    <property type="entry name" value="METALLOPROTEASE TLDD"/>
    <property type="match status" value="1"/>
</dbReference>
<keyword evidence="4 9" id="KW-0888">Threonine protease</keyword>
<evidence type="ECO:0000256" key="3">
    <source>
        <dbReference type="ARBA" id="ARBA00022670"/>
    </source>
</evidence>
<dbReference type="EMBL" id="CP084167">
    <property type="protein sequence ID" value="UJG44846.1"/>
    <property type="molecule type" value="Genomic_DNA"/>
</dbReference>
<protein>
    <recommendedName>
        <fullName evidence="9">Proteasome subunit beta</fullName>
        <ecNumber evidence="9">3.4.25.1</ecNumber>
    </recommendedName>
    <alternativeName>
        <fullName evidence="9">20S proteasome beta subunit</fullName>
    </alternativeName>
    <alternativeName>
        <fullName evidence="9">Proteasome core protein PsmB</fullName>
    </alternativeName>
</protein>
<organism evidence="11">
    <name type="scientific">Candidatus Heimdallarchaeum endolithica</name>
    <dbReference type="NCBI Taxonomy" id="2876572"/>
    <lineage>
        <taxon>Archaea</taxon>
        <taxon>Promethearchaeati</taxon>
        <taxon>Candidatus Heimdallarchaeota</taxon>
        <taxon>Candidatus Heimdallarchaeia (ex Rinke et al. 2021) (nom. nud.)</taxon>
        <taxon>Candidatus Heimdallarchaeales</taxon>
        <taxon>Candidatus Heimdallarchaeaceae</taxon>
        <taxon>Candidatus Heimdallarchaeum</taxon>
    </lineage>
</organism>
<comment type="similarity">
    <text evidence="9">Belongs to the peptidase T1B family.</text>
</comment>
<accession>A0A9Y1FQB0</accession>
<dbReference type="InterPro" id="IPR016050">
    <property type="entry name" value="Proteasome_bsu_CS"/>
</dbReference>
<reference evidence="11" key="1">
    <citation type="journal article" date="2022" name="Nat. Microbiol.">
        <title>Unique mobile elements and scalable gene flow at the prokaryote-eukaryote boundary revealed by circularized Asgard archaea genomes.</title>
        <authorList>
            <person name="Wu F."/>
            <person name="Speth D.R."/>
            <person name="Philosof A."/>
            <person name="Cremiere A."/>
            <person name="Narayanan A."/>
            <person name="Barco R.A."/>
            <person name="Connon S.A."/>
            <person name="Amend J.P."/>
            <person name="Antoshechkin I.A."/>
            <person name="Orphan V.J."/>
        </authorList>
    </citation>
    <scope>NUCLEOTIDE SEQUENCE</scope>
    <source>
        <strain evidence="11">PR6</strain>
    </source>
</reference>
<dbReference type="GO" id="GO:0019774">
    <property type="term" value="C:proteasome core complex, beta-subunit complex"/>
    <property type="evidence" value="ECO:0007669"/>
    <property type="project" value="UniProtKB-UniRule"/>
</dbReference>
<dbReference type="PROSITE" id="PS51476">
    <property type="entry name" value="PROTEASOME_BETA_2"/>
    <property type="match status" value="1"/>
</dbReference>
<dbReference type="InterPro" id="IPR029055">
    <property type="entry name" value="Ntn_hydrolases_N"/>
</dbReference>
<evidence type="ECO:0000256" key="7">
    <source>
        <dbReference type="ARBA" id="ARBA00022942"/>
    </source>
</evidence>
<feature type="chain" id="PRO_5041028736" description="Proteasome subunit beta" evidence="9">
    <location>
        <begin position="20"/>
        <end position="220"/>
    </location>
</feature>
<comment type="subunit">
    <text evidence="9">The 20S proteasome core is composed of 14 alpha and 14 beta subunits that assemble into four stacked heptameric rings, resulting in a barrel-shaped structure. The two inner rings, each composed of seven catalytic beta subunits, are sandwiched by two outer rings, each composed of seven alpha subunits. The catalytic chamber with the active sites is on the inside of the barrel. Has a gated structure, the ends of the cylinder being occluded by the N-termini of the alpha-subunits. Is capped at one or both ends by the proteasome regulatory ATPase, PAN.</text>
</comment>
<dbReference type="Gene3D" id="3.60.20.10">
    <property type="entry name" value="Glutamine Phosphoribosylpyrophosphate, subunit 1, domain 1"/>
    <property type="match status" value="1"/>
</dbReference>
<keyword evidence="3 9" id="KW-0645">Protease</keyword>
<comment type="catalytic activity">
    <reaction evidence="1 9">
        <text>Cleavage of peptide bonds with very broad specificity.</text>
        <dbReference type="EC" id="3.4.25.1"/>
    </reaction>
</comment>
<evidence type="ECO:0000256" key="4">
    <source>
        <dbReference type="ARBA" id="ARBA00022698"/>
    </source>
</evidence>
<keyword evidence="2 9" id="KW-0963">Cytoplasm</keyword>
<dbReference type="InterPro" id="IPR000243">
    <property type="entry name" value="Pept_T1A_subB"/>
</dbReference>